<evidence type="ECO:0000313" key="4">
    <source>
        <dbReference type="Proteomes" id="UP001523219"/>
    </source>
</evidence>
<feature type="region of interest" description="Disordered" evidence="1">
    <location>
        <begin position="184"/>
        <end position="214"/>
    </location>
</feature>
<comment type="caution">
    <text evidence="3">The sequence shown here is derived from an EMBL/GenBank/DDBJ whole genome shotgun (WGS) entry which is preliminary data.</text>
</comment>
<protein>
    <recommendedName>
        <fullName evidence="5">Glycine rich protein</fullName>
    </recommendedName>
</protein>
<evidence type="ECO:0000256" key="1">
    <source>
        <dbReference type="SAM" id="MobiDB-lite"/>
    </source>
</evidence>
<dbReference type="EMBL" id="JAMWMR010000054">
    <property type="protein sequence ID" value="MCN9244906.1"/>
    <property type="molecule type" value="Genomic_DNA"/>
</dbReference>
<sequence>MRAIRAASVALLGLTALACTAPASAALSGSVAPLTTSTSGGRFTSSAPDCRDPARMSSAATQAAATQAAATETVAMKTVDMETVAVRTGLNSAATYGRSGNRYEMTFHCGSGSHGTTLMIADRSGNDRGDGGYGGNGRGENSYGGGNGRGDGGYGGNGYGGNGYGGNGYGGNGYGGNSRGGYGDNQYGGGNNRGGDSRDRPGYEQHGVRAGAGGSVGGFDLKKIGLGAALIAAPLGLAWRMTRRRTTGDK</sequence>
<feature type="region of interest" description="Disordered" evidence="1">
    <location>
        <begin position="30"/>
        <end position="56"/>
    </location>
</feature>
<feature type="compositionally biased region" description="Basic and acidic residues" evidence="1">
    <location>
        <begin position="195"/>
        <end position="207"/>
    </location>
</feature>
<dbReference type="Proteomes" id="UP001523219">
    <property type="component" value="Unassembled WGS sequence"/>
</dbReference>
<proteinExistence type="predicted"/>
<feature type="chain" id="PRO_5047135702" description="Glycine rich protein" evidence="2">
    <location>
        <begin position="26"/>
        <end position="250"/>
    </location>
</feature>
<feature type="region of interest" description="Disordered" evidence="1">
    <location>
        <begin position="122"/>
        <end position="145"/>
    </location>
</feature>
<feature type="compositionally biased region" description="Low complexity" evidence="1">
    <location>
        <begin position="35"/>
        <end position="46"/>
    </location>
</feature>
<evidence type="ECO:0000256" key="2">
    <source>
        <dbReference type="SAM" id="SignalP"/>
    </source>
</evidence>
<keyword evidence="4" id="KW-1185">Reference proteome</keyword>
<name>A0ABT0ZMU7_9ACTN</name>
<keyword evidence="2" id="KW-0732">Signal</keyword>
<accession>A0ABT0ZMU7</accession>
<gene>
    <name evidence="3" type="ORF">NGF19_29690</name>
</gene>
<feature type="signal peptide" evidence="2">
    <location>
        <begin position="1"/>
        <end position="25"/>
    </location>
</feature>
<dbReference type="PROSITE" id="PS51257">
    <property type="entry name" value="PROKAR_LIPOPROTEIN"/>
    <property type="match status" value="1"/>
</dbReference>
<feature type="compositionally biased region" description="Gly residues" evidence="1">
    <location>
        <begin position="131"/>
        <end position="145"/>
    </location>
</feature>
<feature type="compositionally biased region" description="Gly residues" evidence="1">
    <location>
        <begin position="184"/>
        <end position="193"/>
    </location>
</feature>
<organism evidence="3 4">
    <name type="scientific">Streptomyces macrolidinus</name>
    <dbReference type="NCBI Taxonomy" id="2952607"/>
    <lineage>
        <taxon>Bacteria</taxon>
        <taxon>Bacillati</taxon>
        <taxon>Actinomycetota</taxon>
        <taxon>Actinomycetes</taxon>
        <taxon>Kitasatosporales</taxon>
        <taxon>Streptomycetaceae</taxon>
        <taxon>Streptomyces</taxon>
    </lineage>
</organism>
<evidence type="ECO:0008006" key="5">
    <source>
        <dbReference type="Google" id="ProtNLM"/>
    </source>
</evidence>
<evidence type="ECO:0000313" key="3">
    <source>
        <dbReference type="EMBL" id="MCN9244906.1"/>
    </source>
</evidence>
<dbReference type="RefSeq" id="WP_252428938.1">
    <property type="nucleotide sequence ID" value="NZ_JAMWMR010000054.1"/>
</dbReference>
<reference evidence="3 4" key="1">
    <citation type="submission" date="2022-05" db="EMBL/GenBank/DDBJ databases">
        <title>Streptomyces sp. nov. RY43-2 isolated from soil of a peat swamp forest.</title>
        <authorList>
            <person name="Kanchanasin P."/>
            <person name="Tanasupawat S."/>
            <person name="Phongsopitanun W."/>
        </authorList>
    </citation>
    <scope>NUCLEOTIDE SEQUENCE [LARGE SCALE GENOMIC DNA]</scope>
    <source>
        <strain evidence="3 4">RY43-2</strain>
    </source>
</reference>